<keyword evidence="2" id="KW-1185">Reference proteome</keyword>
<evidence type="ECO:0000313" key="2">
    <source>
        <dbReference type="Proteomes" id="UP000053660"/>
    </source>
</evidence>
<organism evidence="1 2">
    <name type="scientific">Oesophagostomum dentatum</name>
    <name type="common">Nodular worm</name>
    <dbReference type="NCBI Taxonomy" id="61180"/>
    <lineage>
        <taxon>Eukaryota</taxon>
        <taxon>Metazoa</taxon>
        <taxon>Ecdysozoa</taxon>
        <taxon>Nematoda</taxon>
        <taxon>Chromadorea</taxon>
        <taxon>Rhabditida</taxon>
        <taxon>Rhabditina</taxon>
        <taxon>Rhabditomorpha</taxon>
        <taxon>Strongyloidea</taxon>
        <taxon>Strongylidae</taxon>
        <taxon>Oesophagostomum</taxon>
    </lineage>
</organism>
<dbReference type="Proteomes" id="UP000053660">
    <property type="component" value="Unassembled WGS sequence"/>
</dbReference>
<dbReference type="EMBL" id="KN605437">
    <property type="protein sequence ID" value="KHJ79353.1"/>
    <property type="molecule type" value="Genomic_DNA"/>
</dbReference>
<protein>
    <submittedName>
        <fullName evidence="1">Uncharacterized protein</fullName>
    </submittedName>
</protein>
<evidence type="ECO:0000313" key="1">
    <source>
        <dbReference type="EMBL" id="KHJ79353.1"/>
    </source>
</evidence>
<name>A0A0B1S1W8_OESDE</name>
<proteinExistence type="predicted"/>
<dbReference type="AlphaFoldDB" id="A0A0B1S1W8"/>
<dbReference type="OrthoDB" id="5787264at2759"/>
<reference evidence="1 2" key="1">
    <citation type="submission" date="2014-03" db="EMBL/GenBank/DDBJ databases">
        <title>Draft genome of the hookworm Oesophagostomum dentatum.</title>
        <authorList>
            <person name="Mitreva M."/>
        </authorList>
    </citation>
    <scope>NUCLEOTIDE SEQUENCE [LARGE SCALE GENOMIC DNA]</scope>
    <source>
        <strain evidence="1 2">OD-Hann</strain>
    </source>
</reference>
<gene>
    <name evidence="1" type="ORF">OESDEN_21002</name>
</gene>
<feature type="non-terminal residue" evidence="1">
    <location>
        <position position="1"/>
    </location>
</feature>
<sequence length="115" mass="12899">SGRYNDPIVAANTFKEDGGIIITIEYVQVHGAPVPLLDTLASPGYALSNRHGKVDVWDLHRLFAKVDKECLLVSDSLFSLVQLTVSVQRTISHSKSRATFHTEDVIKCLRFLQYR</sequence>
<accession>A0A0B1S1W8</accession>